<sequence>MPRPARGGPGEPRQAPAGAPGHDVPARSTGRGRGRSASGPADAGDAAGATEPPGAAGPAAVYRTGPGRPASPMLTVLRRLRWLRRMPGPRLTGLGCGLLAVVLMVVAGTLNGLLAGASPDAYGVTFLVASVICALWVRPAELSAAPVAMPIAFFLGLVPMGDRGPLTDRLVELVTALATNALWLYAGTLLAVATVLLRKVVLLAARAARRAAERPHPADPAPDGPGPSVP</sequence>
<organism evidence="4 5">
    <name type="scientific">Streptomyces zingiberis</name>
    <dbReference type="NCBI Taxonomy" id="2053010"/>
    <lineage>
        <taxon>Bacteria</taxon>
        <taxon>Bacillati</taxon>
        <taxon>Actinomycetota</taxon>
        <taxon>Actinomycetes</taxon>
        <taxon>Kitasatosporales</taxon>
        <taxon>Streptomycetaceae</taxon>
        <taxon>Streptomyces</taxon>
    </lineage>
</organism>
<dbReference type="InterPro" id="IPR046672">
    <property type="entry name" value="DUF6542"/>
</dbReference>
<protein>
    <recommendedName>
        <fullName evidence="3">DUF6542 domain-containing protein</fullName>
    </recommendedName>
</protein>
<evidence type="ECO:0000313" key="4">
    <source>
        <dbReference type="EMBL" id="NJQ00470.1"/>
    </source>
</evidence>
<feature type="region of interest" description="Disordered" evidence="1">
    <location>
        <begin position="1"/>
        <end position="66"/>
    </location>
</feature>
<feature type="transmembrane region" description="Helical" evidence="2">
    <location>
        <begin position="91"/>
        <end position="115"/>
    </location>
</feature>
<keyword evidence="5" id="KW-1185">Reference proteome</keyword>
<name>A0ABX1BVA5_9ACTN</name>
<accession>A0ABX1BVA5</accession>
<dbReference type="Proteomes" id="UP000695264">
    <property type="component" value="Unassembled WGS sequence"/>
</dbReference>
<comment type="caution">
    <text evidence="4">The sequence shown here is derived from an EMBL/GenBank/DDBJ whole genome shotgun (WGS) entry which is preliminary data.</text>
</comment>
<feature type="compositionally biased region" description="Low complexity" evidence="1">
    <location>
        <begin position="1"/>
        <end position="60"/>
    </location>
</feature>
<keyword evidence="2" id="KW-0472">Membrane</keyword>
<evidence type="ECO:0000259" key="3">
    <source>
        <dbReference type="Pfam" id="PF20177"/>
    </source>
</evidence>
<gene>
    <name evidence="4" type="ORF">HCK00_07945</name>
</gene>
<evidence type="ECO:0000256" key="2">
    <source>
        <dbReference type="SAM" id="Phobius"/>
    </source>
</evidence>
<keyword evidence="2" id="KW-1133">Transmembrane helix</keyword>
<evidence type="ECO:0000313" key="5">
    <source>
        <dbReference type="Proteomes" id="UP000695264"/>
    </source>
</evidence>
<keyword evidence="2" id="KW-0812">Transmembrane</keyword>
<proteinExistence type="predicted"/>
<reference evidence="4 5" key="1">
    <citation type="submission" date="2020-03" db="EMBL/GenBank/DDBJ databases">
        <title>WGS of actinomycetes isolated from Thailand.</title>
        <authorList>
            <person name="Thawai C."/>
        </authorList>
    </citation>
    <scope>NUCLEOTIDE SEQUENCE [LARGE SCALE GENOMIC DNA]</scope>
    <source>
        <strain evidence="4 5">PLAI 1-29</strain>
    </source>
</reference>
<feature type="transmembrane region" description="Helical" evidence="2">
    <location>
        <begin position="121"/>
        <end position="137"/>
    </location>
</feature>
<evidence type="ECO:0000256" key="1">
    <source>
        <dbReference type="SAM" id="MobiDB-lite"/>
    </source>
</evidence>
<feature type="transmembrane region" description="Helical" evidence="2">
    <location>
        <begin position="181"/>
        <end position="205"/>
    </location>
</feature>
<feature type="domain" description="DUF6542" evidence="3">
    <location>
        <begin position="90"/>
        <end position="201"/>
    </location>
</feature>
<dbReference type="Pfam" id="PF20177">
    <property type="entry name" value="DUF6542"/>
    <property type="match status" value="1"/>
</dbReference>
<dbReference type="EMBL" id="JAATEN010000005">
    <property type="protein sequence ID" value="NJQ00470.1"/>
    <property type="molecule type" value="Genomic_DNA"/>
</dbReference>
<feature type="transmembrane region" description="Helical" evidence="2">
    <location>
        <begin position="144"/>
        <end position="161"/>
    </location>
</feature>